<evidence type="ECO:0000313" key="2">
    <source>
        <dbReference type="Proteomes" id="UP000094197"/>
    </source>
</evidence>
<organism evidence="1 2">
    <name type="scientific">Leptospira tipperaryensis</name>
    <dbReference type="NCBI Taxonomy" id="2564040"/>
    <lineage>
        <taxon>Bacteria</taxon>
        <taxon>Pseudomonadati</taxon>
        <taxon>Spirochaetota</taxon>
        <taxon>Spirochaetia</taxon>
        <taxon>Leptospirales</taxon>
        <taxon>Leptospiraceae</taxon>
        <taxon>Leptospira</taxon>
    </lineage>
</organism>
<name>A0A1D7V341_9LEPT</name>
<keyword evidence="2" id="KW-1185">Reference proteome</keyword>
<evidence type="ECO:0000313" key="1">
    <source>
        <dbReference type="EMBL" id="AOP36250.1"/>
    </source>
</evidence>
<dbReference type="Proteomes" id="UP000094197">
    <property type="component" value="Chromosome 2"/>
</dbReference>
<accession>A0A1D7V341</accession>
<sequence length="80" mass="9355">MRNYEKSQKKSAIVSIRSVILIYARLSYIRPEFSQLYLDEFSFLKNANLLGFEDLRINFLRTKVVKSFDSDPVRIGGKGY</sequence>
<dbReference type="AlphaFoldDB" id="A0A1D7V341"/>
<proteinExistence type="predicted"/>
<dbReference type="EMBL" id="CP015218">
    <property type="protein sequence ID" value="AOP36250.1"/>
    <property type="molecule type" value="Genomic_DNA"/>
</dbReference>
<dbReference type="KEGG" id="laj:A0128_19680"/>
<gene>
    <name evidence="1" type="ORF">A0128_19680</name>
</gene>
<protein>
    <submittedName>
        <fullName evidence="1">Uncharacterized protein</fullName>
    </submittedName>
</protein>
<reference evidence="1 2" key="1">
    <citation type="submission" date="2016-04" db="EMBL/GenBank/DDBJ databases">
        <title>Complete genome seqeunce of Leptospira alstonii serovar Room22.</title>
        <authorList>
            <person name="Nally J.E."/>
            <person name="Bayles D.O."/>
            <person name="Hurley D."/>
            <person name="Fanning S."/>
            <person name="McMahon B.J."/>
            <person name="Arent Z."/>
        </authorList>
    </citation>
    <scope>NUCLEOTIDE SEQUENCE [LARGE SCALE GENOMIC DNA]</scope>
    <source>
        <strain evidence="1 2">GWTS #1</strain>
    </source>
</reference>